<proteinExistence type="predicted"/>
<keyword evidence="3" id="KW-1185">Reference proteome</keyword>
<evidence type="ECO:0000313" key="2">
    <source>
        <dbReference type="EMBL" id="MBB6039104.1"/>
    </source>
</evidence>
<dbReference type="EMBL" id="JACHGT010000020">
    <property type="protein sequence ID" value="MBB6039104.1"/>
    <property type="molecule type" value="Genomic_DNA"/>
</dbReference>
<evidence type="ECO:0000313" key="3">
    <source>
        <dbReference type="Proteomes" id="UP000548476"/>
    </source>
</evidence>
<feature type="transmembrane region" description="Helical" evidence="1">
    <location>
        <begin position="124"/>
        <end position="147"/>
    </location>
</feature>
<feature type="transmembrane region" description="Helical" evidence="1">
    <location>
        <begin position="91"/>
        <end position="109"/>
    </location>
</feature>
<protein>
    <submittedName>
        <fullName evidence="2">Uncharacterized protein</fullName>
    </submittedName>
</protein>
<evidence type="ECO:0000256" key="1">
    <source>
        <dbReference type="SAM" id="Phobius"/>
    </source>
</evidence>
<accession>A0A841FTI6</accession>
<reference evidence="2 3" key="1">
    <citation type="submission" date="2020-08" db="EMBL/GenBank/DDBJ databases">
        <title>Genomic Encyclopedia of Type Strains, Phase IV (KMG-IV): sequencing the most valuable type-strain genomes for metagenomic binning, comparative biology and taxonomic classification.</title>
        <authorList>
            <person name="Goeker M."/>
        </authorList>
    </citation>
    <scope>NUCLEOTIDE SEQUENCE [LARGE SCALE GENOMIC DNA]</scope>
    <source>
        <strain evidence="2 3">YIM 65646</strain>
    </source>
</reference>
<feature type="transmembrane region" description="Helical" evidence="1">
    <location>
        <begin position="63"/>
        <end position="84"/>
    </location>
</feature>
<dbReference type="RefSeq" id="WP_184792202.1">
    <property type="nucleotide sequence ID" value="NZ_BONT01000026.1"/>
</dbReference>
<comment type="caution">
    <text evidence="2">The sequence shown here is derived from an EMBL/GenBank/DDBJ whole genome shotgun (WGS) entry which is preliminary data.</text>
</comment>
<feature type="transmembrane region" description="Helical" evidence="1">
    <location>
        <begin position="23"/>
        <end position="43"/>
    </location>
</feature>
<name>A0A841FTI6_9ACTN</name>
<keyword evidence="1" id="KW-0472">Membrane</keyword>
<gene>
    <name evidence="2" type="ORF">HNR73_006995</name>
</gene>
<keyword evidence="1" id="KW-1133">Transmembrane helix</keyword>
<dbReference type="AlphaFoldDB" id="A0A841FTI6"/>
<sequence>MAGATTQQPTTDAEPGVRIRRKLIIWGIFSVGIAVLPVGFNALSLMTRGQRFGLDSLLGRGELLLIAAALAATAAGELFASTAARLHNMRLALAGFNLFLAFIACYWFGDVAAALVDQTPIQKGVVAAGSLVILCSALVLTGASAFVSELSR</sequence>
<organism evidence="2 3">
    <name type="scientific">Phytomonospora endophytica</name>
    <dbReference type="NCBI Taxonomy" id="714109"/>
    <lineage>
        <taxon>Bacteria</taxon>
        <taxon>Bacillati</taxon>
        <taxon>Actinomycetota</taxon>
        <taxon>Actinomycetes</taxon>
        <taxon>Micromonosporales</taxon>
        <taxon>Micromonosporaceae</taxon>
        <taxon>Phytomonospora</taxon>
    </lineage>
</organism>
<dbReference type="Proteomes" id="UP000548476">
    <property type="component" value="Unassembled WGS sequence"/>
</dbReference>
<keyword evidence="1" id="KW-0812">Transmembrane</keyword>